<accession>G0W403</accession>
<dbReference type="HAMAP" id="MF_00291_B">
    <property type="entry name" value="Ribosomal_uS2_B"/>
    <property type="match status" value="1"/>
</dbReference>
<organism evidence="5 6">
    <name type="scientific">Naumovozyma dairenensis (strain ATCC 10597 / BCRC 20456 / CBS 421 / NBRC 0211 / NRRL Y-12639)</name>
    <name type="common">Saccharomyces dairenensis</name>
    <dbReference type="NCBI Taxonomy" id="1071378"/>
    <lineage>
        <taxon>Eukaryota</taxon>
        <taxon>Fungi</taxon>
        <taxon>Dikarya</taxon>
        <taxon>Ascomycota</taxon>
        <taxon>Saccharomycotina</taxon>
        <taxon>Saccharomycetes</taxon>
        <taxon>Saccharomycetales</taxon>
        <taxon>Saccharomycetaceae</taxon>
        <taxon>Naumovozyma</taxon>
    </lineage>
</organism>
<dbReference type="Pfam" id="PF00318">
    <property type="entry name" value="Ribosomal_S2"/>
    <property type="match status" value="1"/>
</dbReference>
<dbReference type="GO" id="GO:0003735">
    <property type="term" value="F:structural constituent of ribosome"/>
    <property type="evidence" value="ECO:0007669"/>
    <property type="project" value="EnsemblFungi"/>
</dbReference>
<proteinExistence type="inferred from homology"/>
<dbReference type="Gene3D" id="3.40.50.10490">
    <property type="entry name" value="Glucose-6-phosphate isomerase like protein, domain 1"/>
    <property type="match status" value="1"/>
</dbReference>
<dbReference type="CDD" id="cd01425">
    <property type="entry name" value="RPS2"/>
    <property type="match status" value="1"/>
</dbReference>
<dbReference type="InterPro" id="IPR018130">
    <property type="entry name" value="Ribosomal_uS2_CS"/>
</dbReference>
<dbReference type="AlphaFoldDB" id="G0W403"/>
<evidence type="ECO:0000256" key="1">
    <source>
        <dbReference type="ARBA" id="ARBA00006242"/>
    </source>
</evidence>
<dbReference type="GO" id="GO:0005763">
    <property type="term" value="C:mitochondrial small ribosomal subunit"/>
    <property type="evidence" value="ECO:0007669"/>
    <property type="project" value="EnsemblFungi"/>
</dbReference>
<dbReference type="GO" id="GO:0006412">
    <property type="term" value="P:translation"/>
    <property type="evidence" value="ECO:0007669"/>
    <property type="project" value="InterPro"/>
</dbReference>
<dbReference type="PANTHER" id="PTHR12534:SF0">
    <property type="entry name" value="SMALL RIBOSOMAL SUBUNIT PROTEIN US2M"/>
    <property type="match status" value="1"/>
</dbReference>
<dbReference type="eggNOG" id="KOG0832">
    <property type="taxonomic scope" value="Eukaryota"/>
</dbReference>
<dbReference type="PRINTS" id="PR00395">
    <property type="entry name" value="RIBOSOMALS2"/>
</dbReference>
<dbReference type="Proteomes" id="UP000000689">
    <property type="component" value="Chromosome 1"/>
</dbReference>
<reference evidence="5 6" key="1">
    <citation type="journal article" date="2011" name="Proc. Natl. Acad. Sci. U.S.A.">
        <title>Evolutionary erosion of yeast sex chromosomes by mating-type switching accidents.</title>
        <authorList>
            <person name="Gordon J.L."/>
            <person name="Armisen D."/>
            <person name="Proux-Wera E."/>
            <person name="Oheigeartaigh S.S."/>
            <person name="Byrne K.P."/>
            <person name="Wolfe K.H."/>
        </authorList>
    </citation>
    <scope>NUCLEOTIDE SEQUENCE [LARGE SCALE GENOMIC DNA]</scope>
    <source>
        <strain evidence="6">ATCC 10597 / BCRC 20456 / CBS 421 / NBRC 0211 / NRRL Y-12639</strain>
    </source>
</reference>
<name>G0W403_NAUDC</name>
<evidence type="ECO:0000256" key="3">
    <source>
        <dbReference type="ARBA" id="ARBA00023274"/>
    </source>
</evidence>
<keyword evidence="3 4" id="KW-0687">Ribonucleoprotein</keyword>
<dbReference type="InterPro" id="IPR001865">
    <property type="entry name" value="Ribosomal_uS2"/>
</dbReference>
<dbReference type="PANTHER" id="PTHR12534">
    <property type="entry name" value="30S RIBOSOMAL PROTEIN S2 PROKARYOTIC AND ORGANELLAR"/>
    <property type="match status" value="1"/>
</dbReference>
<dbReference type="PROSITE" id="PS00962">
    <property type="entry name" value="RIBOSOMAL_S2_1"/>
    <property type="match status" value="1"/>
</dbReference>
<protein>
    <recommendedName>
        <fullName evidence="7">Ribosomal protein S2</fullName>
    </recommendedName>
</protein>
<dbReference type="HOGENOM" id="CLU_040318_4_0_1"/>
<evidence type="ECO:0000256" key="4">
    <source>
        <dbReference type="RuleBase" id="RU003631"/>
    </source>
</evidence>
<dbReference type="PROSITE" id="PS00963">
    <property type="entry name" value="RIBOSOMAL_S2_2"/>
    <property type="match status" value="1"/>
</dbReference>
<dbReference type="KEGG" id="ndi:NDAI_0A03840"/>
<dbReference type="OrthoDB" id="2320368at2759"/>
<sequence length="287" mass="32008">MQDRPLLLQLLKNYDNTTKFPFLIPSANDKPFTKQELYLRQLKHASHMGRMGADVTNIYKPHKDVSSPNSIDKITINKLMAAGVHLGHSTTLWRPSTQPFIYGEYRGVHIIDLNKTLSYLKRACHVIEGIAQRGGLILYLGTGEGHKRGLEEAAKRTHGYYVSTRWIPGTLTNSTEISRNLEKHEINGDDMPTLRELTAEETNIISKPDLLVVLNPTENRNALYEAMKSRVPTIAIIDTDSEPSLVTYPIPGNDNSLRSVNLLLGILAKAGEKGLKSRLKKEASVGS</sequence>
<keyword evidence="2 4" id="KW-0689">Ribosomal protein</keyword>
<dbReference type="InterPro" id="IPR023591">
    <property type="entry name" value="Ribosomal_uS2_flav_dom_sf"/>
</dbReference>
<comment type="similarity">
    <text evidence="1 4">Belongs to the universal ribosomal protein uS2 family.</text>
</comment>
<gene>
    <name evidence="5" type="primary">NDAI0A03840</name>
    <name evidence="5" type="ordered locus">NDAI_0A03840</name>
</gene>
<dbReference type="FunFam" id="3.40.50.10490:FF:000055">
    <property type="entry name" value="Mitochondrial ribosomal protein"/>
    <property type="match status" value="1"/>
</dbReference>
<evidence type="ECO:0000313" key="6">
    <source>
        <dbReference type="Proteomes" id="UP000000689"/>
    </source>
</evidence>
<dbReference type="EMBL" id="HE580267">
    <property type="protein sequence ID" value="CCD22541.1"/>
    <property type="molecule type" value="Genomic_DNA"/>
</dbReference>
<evidence type="ECO:0000313" key="5">
    <source>
        <dbReference type="EMBL" id="CCD22541.1"/>
    </source>
</evidence>
<evidence type="ECO:0000256" key="2">
    <source>
        <dbReference type="ARBA" id="ARBA00022980"/>
    </source>
</evidence>
<keyword evidence="6" id="KW-1185">Reference proteome</keyword>
<dbReference type="STRING" id="1071378.G0W403"/>
<dbReference type="OMA" id="RNCINEC"/>
<dbReference type="InterPro" id="IPR005706">
    <property type="entry name" value="Ribosomal_uS2_bac/mit/plastid"/>
</dbReference>
<evidence type="ECO:0008006" key="7">
    <source>
        <dbReference type="Google" id="ProtNLM"/>
    </source>
</evidence>
<dbReference type="RefSeq" id="XP_003667784.1">
    <property type="nucleotide sequence ID" value="XM_003667736.1"/>
</dbReference>
<dbReference type="SUPFAM" id="SSF52313">
    <property type="entry name" value="Ribosomal protein S2"/>
    <property type="match status" value="1"/>
</dbReference>
<dbReference type="GeneID" id="11495397"/>
<dbReference type="NCBIfam" id="TIGR01011">
    <property type="entry name" value="rpsB_bact"/>
    <property type="match status" value="1"/>
</dbReference>